<dbReference type="PROSITE" id="PS51299">
    <property type="entry name" value="HTH_APSES"/>
    <property type="match status" value="1"/>
</dbReference>
<dbReference type="FunFam" id="3.10.260.10:FF:000003">
    <property type="entry name" value="Ascospore maturation 1 protein"/>
    <property type="match status" value="1"/>
</dbReference>
<dbReference type="PANTHER" id="PTHR47792">
    <property type="entry name" value="PROTEIN SOK2-RELATED"/>
    <property type="match status" value="1"/>
</dbReference>
<keyword evidence="2" id="KW-0805">Transcription regulation</keyword>
<proteinExistence type="inferred from homology"/>
<dbReference type="Gene3D" id="3.10.260.10">
    <property type="entry name" value="Transcription regulator HTH, APSES-type DNA-binding domain"/>
    <property type="match status" value="1"/>
</dbReference>
<dbReference type="GO" id="GO:0045944">
    <property type="term" value="P:positive regulation of transcription by RNA polymerase II"/>
    <property type="evidence" value="ECO:0007669"/>
    <property type="project" value="TreeGrafter"/>
</dbReference>
<evidence type="ECO:0000256" key="1">
    <source>
        <dbReference type="ARBA" id="ARBA00007247"/>
    </source>
</evidence>
<evidence type="ECO:0000256" key="4">
    <source>
        <dbReference type="ARBA" id="ARBA00023163"/>
    </source>
</evidence>
<dbReference type="GO" id="GO:0005634">
    <property type="term" value="C:nucleus"/>
    <property type="evidence" value="ECO:0007669"/>
    <property type="project" value="TreeGrafter"/>
</dbReference>
<organism evidence="7 8">
    <name type="scientific">Saccharomyces mikatae IFO 1815</name>
    <dbReference type="NCBI Taxonomy" id="226126"/>
    <lineage>
        <taxon>Eukaryota</taxon>
        <taxon>Fungi</taxon>
        <taxon>Dikarya</taxon>
        <taxon>Ascomycota</taxon>
        <taxon>Saccharomycotina</taxon>
        <taxon>Saccharomycetes</taxon>
        <taxon>Saccharomycetales</taxon>
        <taxon>Saccharomycetaceae</taxon>
        <taxon>Saccharomyces</taxon>
    </lineage>
</organism>
<dbReference type="EMBL" id="OX365767">
    <property type="protein sequence ID" value="CAI4034717.1"/>
    <property type="molecule type" value="Genomic_DNA"/>
</dbReference>
<evidence type="ECO:0000256" key="2">
    <source>
        <dbReference type="ARBA" id="ARBA00023015"/>
    </source>
</evidence>
<dbReference type="SMART" id="SM01252">
    <property type="entry name" value="KilA-N"/>
    <property type="match status" value="1"/>
</dbReference>
<protein>
    <recommendedName>
        <fullName evidence="6">HTH APSES-type domain-containing protein</fullName>
    </recommendedName>
</protein>
<dbReference type="InterPro" id="IPR029790">
    <property type="entry name" value="EFG1/Phd1/StuA"/>
</dbReference>
<dbReference type="RefSeq" id="XP_056077837.1">
    <property type="nucleotide sequence ID" value="XM_056223861.1"/>
</dbReference>
<dbReference type="InterPro" id="IPR003163">
    <property type="entry name" value="Tscrpt_reg_HTH_APSES-type"/>
</dbReference>
<gene>
    <name evidence="7" type="primary">SMKI11G1670</name>
    <name evidence="7" type="ORF">SMKI_11G1670</name>
</gene>
<feature type="region of interest" description="Disordered" evidence="5">
    <location>
        <begin position="291"/>
        <end position="330"/>
    </location>
</feature>
<dbReference type="Pfam" id="PF04383">
    <property type="entry name" value="KilA-N"/>
    <property type="match status" value="1"/>
</dbReference>
<dbReference type="Proteomes" id="UP001161438">
    <property type="component" value="Chromosome 11"/>
</dbReference>
<reference evidence="7" key="1">
    <citation type="submission" date="2022-10" db="EMBL/GenBank/DDBJ databases">
        <authorList>
            <person name="Byrne P K."/>
        </authorList>
    </citation>
    <scope>NUCLEOTIDE SEQUENCE</scope>
    <source>
        <strain evidence="7">IFO1815</strain>
    </source>
</reference>
<dbReference type="GeneID" id="80919550"/>
<keyword evidence="4" id="KW-0804">Transcription</keyword>
<dbReference type="AlphaFoldDB" id="A0AA35IPW9"/>
<comment type="similarity">
    <text evidence="1">Belongs to the EFG1/PHD1/stuA family.</text>
</comment>
<feature type="compositionally biased region" description="Polar residues" evidence="5">
    <location>
        <begin position="291"/>
        <end position="300"/>
    </location>
</feature>
<accession>A0AA35IPW9</accession>
<evidence type="ECO:0000256" key="3">
    <source>
        <dbReference type="ARBA" id="ARBA00023125"/>
    </source>
</evidence>
<keyword evidence="3" id="KW-0238">DNA-binding</keyword>
<evidence type="ECO:0000313" key="8">
    <source>
        <dbReference type="Proteomes" id="UP001161438"/>
    </source>
</evidence>
<feature type="domain" description="HTH APSES-type" evidence="6">
    <location>
        <begin position="184"/>
        <end position="290"/>
    </location>
</feature>
<dbReference type="InterPro" id="IPR018004">
    <property type="entry name" value="KilA/APSES_HTH"/>
</dbReference>
<evidence type="ECO:0000313" key="7">
    <source>
        <dbReference type="EMBL" id="CAI4034717.1"/>
    </source>
</evidence>
<evidence type="ECO:0000259" key="6">
    <source>
        <dbReference type="PROSITE" id="PS51299"/>
    </source>
</evidence>
<evidence type="ECO:0000256" key="5">
    <source>
        <dbReference type="SAM" id="MobiDB-lite"/>
    </source>
</evidence>
<keyword evidence="8" id="KW-1185">Reference proteome</keyword>
<sequence>MYHVPEMRLHYPLVNTQPNAAITPTRNYDNTLPSFNELSHQNTINLPFVQRETPNTYTNVTQLATSPTQAKSGYYCRYYAVPFPSYPQQPQSPYQQAVLPYATIPGNNFQPSSFPMMAVVPSEVQFDGSYLNSLHAHTELPPIMQTPNDANNTRQDSLKSVATTTTPVSTKIPGLSSTSVLKPRVITTMWEDESTICYQVEANGISVVRRADNDMINGTKLLNVTKMTRGRRDGILRSEKIREVVKIGSMHLKGVWIPFERAYILAQREQILDHLYPLFVKDIESIVDASRPTSQETLTPKASPGFIKQEPSSDKNGLATDTKPNDVKALSNAVSTQNVDELPHLKINIIDTEAQTSRAKNELS</sequence>
<dbReference type="PANTHER" id="PTHR47792:SF1">
    <property type="entry name" value="PROTEIN SOK2-RELATED"/>
    <property type="match status" value="1"/>
</dbReference>
<dbReference type="InterPro" id="IPR036887">
    <property type="entry name" value="HTH_APSES_sf"/>
</dbReference>
<name>A0AA35IPW9_SACMI</name>
<dbReference type="GO" id="GO:0043565">
    <property type="term" value="F:sequence-specific DNA binding"/>
    <property type="evidence" value="ECO:0007669"/>
    <property type="project" value="TreeGrafter"/>
</dbReference>
<dbReference type="SUPFAM" id="SSF54616">
    <property type="entry name" value="DNA-binding domain of Mlu1-box binding protein MBP1"/>
    <property type="match status" value="1"/>
</dbReference>
<dbReference type="GO" id="GO:0003700">
    <property type="term" value="F:DNA-binding transcription factor activity"/>
    <property type="evidence" value="ECO:0007669"/>
    <property type="project" value="TreeGrafter"/>
</dbReference>